<dbReference type="PRINTS" id="PR00131">
    <property type="entry name" value="GLHYDRLASE1"/>
</dbReference>
<dbReference type="InterPro" id="IPR018120">
    <property type="entry name" value="Glyco_hydro_1_AS"/>
</dbReference>
<dbReference type="RefSeq" id="WP_377852633.1">
    <property type="nucleotide sequence ID" value="NZ_JBHLZU010000011.1"/>
</dbReference>
<keyword evidence="8" id="KW-0624">Polysaccharide degradation</keyword>
<comment type="catalytic activity">
    <reaction evidence="1 10">
        <text>Hydrolysis of terminal, non-reducing beta-D-glucosyl residues with release of beta-D-glucose.</text>
        <dbReference type="EC" id="3.2.1.21"/>
    </reaction>
</comment>
<dbReference type="Gene3D" id="3.20.20.80">
    <property type="entry name" value="Glycosidases"/>
    <property type="match status" value="1"/>
</dbReference>
<reference evidence="11 12" key="1">
    <citation type="submission" date="2024-09" db="EMBL/GenBank/DDBJ databases">
        <authorList>
            <person name="Sun Q."/>
            <person name="Mori K."/>
        </authorList>
    </citation>
    <scope>NUCLEOTIDE SEQUENCE [LARGE SCALE GENOMIC DNA]</scope>
    <source>
        <strain evidence="11 12">TBRC 7907</strain>
    </source>
</reference>
<dbReference type="PROSITE" id="PS00572">
    <property type="entry name" value="GLYCOSYL_HYDROL_F1_1"/>
    <property type="match status" value="1"/>
</dbReference>
<proteinExistence type="inferred from homology"/>
<sequence length="454" mass="50210">MQSSVGLSFPPGFQWGAATAAFQVEGSVDADGRTDSIWDTLCRVPGAVVNGDTGEPGADHYRRYRSDVDLMKALGLNAYRLSTAWPRVRPDGGAENARGLDFYERLVDSLLDSGITPWITLYHWDLPQALEDKGGWTNRDTAYRFAEYTASVLERLGDRVHNWITLNEPWCSAFLGYALGKHAPARTEPRATVAAVHHLMLAHGLAMDVIRSAAAQAQAGITLNLFPVVPVEAKDSDIARRVDGLQNRVFLDPVLHGRYPADVLEDLAPYGFADHIADGDLAVIGRPVDFLGVNYYRDIYVTDSGVPVTGPTEWIGAETARFPARGLPRTDMGWEVVPGGLTDLLMSLHQQRSDLPIYITENGAAYVDELIGDQVEDSDRVEFLDSHLRAVHAAIAQGVDVRGYFCWSLLDNFEWAEGYAKRFGIVHVDYPTQRRTPKSSARWYAQVIADHGLR</sequence>
<dbReference type="EC" id="3.2.1.21" evidence="3 10"/>
<protein>
    <recommendedName>
        <fullName evidence="3 10">Beta-glucosidase</fullName>
        <ecNumber evidence="3 10">3.2.1.21</ecNumber>
    </recommendedName>
</protein>
<evidence type="ECO:0000256" key="4">
    <source>
        <dbReference type="ARBA" id="ARBA00022801"/>
    </source>
</evidence>
<evidence type="ECO:0000256" key="3">
    <source>
        <dbReference type="ARBA" id="ARBA00012744"/>
    </source>
</evidence>
<organism evidence="11 12">
    <name type="scientific">Allokutzneria oryzae</name>
    <dbReference type="NCBI Taxonomy" id="1378989"/>
    <lineage>
        <taxon>Bacteria</taxon>
        <taxon>Bacillati</taxon>
        <taxon>Actinomycetota</taxon>
        <taxon>Actinomycetes</taxon>
        <taxon>Pseudonocardiales</taxon>
        <taxon>Pseudonocardiaceae</taxon>
        <taxon>Allokutzneria</taxon>
    </lineage>
</organism>
<keyword evidence="7 10" id="KW-0326">Glycosidase</keyword>
<dbReference type="InterPro" id="IPR001360">
    <property type="entry name" value="Glyco_hydro_1"/>
</dbReference>
<evidence type="ECO:0000256" key="5">
    <source>
        <dbReference type="ARBA" id="ARBA00023001"/>
    </source>
</evidence>
<evidence type="ECO:0000256" key="6">
    <source>
        <dbReference type="ARBA" id="ARBA00023277"/>
    </source>
</evidence>
<name>A0ABV5ZVW8_9PSEU</name>
<dbReference type="SUPFAM" id="SSF51445">
    <property type="entry name" value="(Trans)glycosidases"/>
    <property type="match status" value="1"/>
</dbReference>
<evidence type="ECO:0000313" key="11">
    <source>
        <dbReference type="EMBL" id="MFB9905036.1"/>
    </source>
</evidence>
<comment type="similarity">
    <text evidence="2 10">Belongs to the glycosyl hydrolase 1 family.</text>
</comment>
<keyword evidence="12" id="KW-1185">Reference proteome</keyword>
<evidence type="ECO:0000256" key="10">
    <source>
        <dbReference type="RuleBase" id="RU361175"/>
    </source>
</evidence>
<dbReference type="PANTHER" id="PTHR10353">
    <property type="entry name" value="GLYCOSYL HYDROLASE"/>
    <property type="match status" value="1"/>
</dbReference>
<dbReference type="InterPro" id="IPR017736">
    <property type="entry name" value="Glyco_hydro_1_beta-glucosidase"/>
</dbReference>
<evidence type="ECO:0000256" key="7">
    <source>
        <dbReference type="ARBA" id="ARBA00023295"/>
    </source>
</evidence>
<evidence type="ECO:0000256" key="8">
    <source>
        <dbReference type="ARBA" id="ARBA00023326"/>
    </source>
</evidence>
<evidence type="ECO:0000256" key="9">
    <source>
        <dbReference type="PROSITE-ProRule" id="PRU10055"/>
    </source>
</evidence>
<accession>A0ABV5ZVW8</accession>
<dbReference type="EMBL" id="JBHLZU010000011">
    <property type="protein sequence ID" value="MFB9905036.1"/>
    <property type="molecule type" value="Genomic_DNA"/>
</dbReference>
<evidence type="ECO:0000313" key="12">
    <source>
        <dbReference type="Proteomes" id="UP001589693"/>
    </source>
</evidence>
<keyword evidence="5" id="KW-0136">Cellulose degradation</keyword>
<evidence type="ECO:0000256" key="1">
    <source>
        <dbReference type="ARBA" id="ARBA00000448"/>
    </source>
</evidence>
<dbReference type="GO" id="GO:0008422">
    <property type="term" value="F:beta-glucosidase activity"/>
    <property type="evidence" value="ECO:0007669"/>
    <property type="project" value="UniProtKB-EC"/>
</dbReference>
<dbReference type="PROSITE" id="PS00653">
    <property type="entry name" value="GLYCOSYL_HYDROL_F1_2"/>
    <property type="match status" value="1"/>
</dbReference>
<dbReference type="InterPro" id="IPR033132">
    <property type="entry name" value="GH_1_N_CS"/>
</dbReference>
<keyword evidence="6" id="KW-0119">Carbohydrate metabolism</keyword>
<dbReference type="PANTHER" id="PTHR10353:SF36">
    <property type="entry name" value="LP05116P"/>
    <property type="match status" value="1"/>
</dbReference>
<comment type="caution">
    <text evidence="11">The sequence shown here is derived from an EMBL/GenBank/DDBJ whole genome shotgun (WGS) entry which is preliminary data.</text>
</comment>
<keyword evidence="4 10" id="KW-0378">Hydrolase</keyword>
<evidence type="ECO:0000256" key="2">
    <source>
        <dbReference type="ARBA" id="ARBA00010838"/>
    </source>
</evidence>
<feature type="active site" description="Nucleophile" evidence="9">
    <location>
        <position position="361"/>
    </location>
</feature>
<dbReference type="Pfam" id="PF00232">
    <property type="entry name" value="Glyco_hydro_1"/>
    <property type="match status" value="1"/>
</dbReference>
<gene>
    <name evidence="11" type="ORF">ACFFQA_13935</name>
</gene>
<dbReference type="Proteomes" id="UP001589693">
    <property type="component" value="Unassembled WGS sequence"/>
</dbReference>
<dbReference type="InterPro" id="IPR017853">
    <property type="entry name" value="GH"/>
</dbReference>
<dbReference type="NCBIfam" id="TIGR03356">
    <property type="entry name" value="BGL"/>
    <property type="match status" value="1"/>
</dbReference>